<feature type="signal peptide" evidence="2">
    <location>
        <begin position="1"/>
        <end position="22"/>
    </location>
</feature>
<feature type="transmembrane region" description="Helical" evidence="1">
    <location>
        <begin position="126"/>
        <end position="150"/>
    </location>
</feature>
<feature type="chain" id="PRO_5029659207" evidence="2">
    <location>
        <begin position="23"/>
        <end position="186"/>
    </location>
</feature>
<organism evidence="3 4">
    <name type="scientific">Dissostichus mawsoni</name>
    <name type="common">Antarctic cod</name>
    <dbReference type="NCBI Taxonomy" id="36200"/>
    <lineage>
        <taxon>Eukaryota</taxon>
        <taxon>Metazoa</taxon>
        <taxon>Chordata</taxon>
        <taxon>Craniata</taxon>
        <taxon>Vertebrata</taxon>
        <taxon>Euteleostomi</taxon>
        <taxon>Actinopterygii</taxon>
        <taxon>Neopterygii</taxon>
        <taxon>Teleostei</taxon>
        <taxon>Neoteleostei</taxon>
        <taxon>Acanthomorphata</taxon>
        <taxon>Eupercaria</taxon>
        <taxon>Perciformes</taxon>
        <taxon>Notothenioidei</taxon>
        <taxon>Nototheniidae</taxon>
        <taxon>Dissostichus</taxon>
    </lineage>
</organism>
<keyword evidence="1" id="KW-0812">Transmembrane</keyword>
<evidence type="ECO:0000256" key="2">
    <source>
        <dbReference type="SAM" id="SignalP"/>
    </source>
</evidence>
<keyword evidence="2" id="KW-0732">Signal</keyword>
<dbReference type="EMBL" id="JAAKFY010000015">
    <property type="protein sequence ID" value="KAF3844643.1"/>
    <property type="molecule type" value="Genomic_DNA"/>
</dbReference>
<dbReference type="Proteomes" id="UP000518266">
    <property type="component" value="Unassembled WGS sequence"/>
</dbReference>
<sequence>MEDMKRIVKCCFILSFFIQGYADQELSCFVVQDGDHTKYSISEGHRVSEAESSGYSWANASDYVMANEEDKNPELVVNNSVNDIITYRCFEAVLFKRTSKEGNGFTADCTTNCTLSAPRKSEGHNMTVPVVIAVVGVILLLVVLCVFLFYKFKKKVSRLIYTHVKMQRDDHDGEGGITYISSVLPS</sequence>
<evidence type="ECO:0000313" key="3">
    <source>
        <dbReference type="EMBL" id="KAF3844643.1"/>
    </source>
</evidence>
<evidence type="ECO:0000313" key="4">
    <source>
        <dbReference type="Proteomes" id="UP000518266"/>
    </source>
</evidence>
<comment type="caution">
    <text evidence="3">The sequence shown here is derived from an EMBL/GenBank/DDBJ whole genome shotgun (WGS) entry which is preliminary data.</text>
</comment>
<dbReference type="AlphaFoldDB" id="A0A7J5Y6B6"/>
<dbReference type="OrthoDB" id="8980882at2759"/>
<name>A0A7J5Y6B6_DISMA</name>
<proteinExistence type="predicted"/>
<keyword evidence="1" id="KW-0472">Membrane</keyword>
<keyword evidence="4" id="KW-1185">Reference proteome</keyword>
<accession>A0A7J5Y6B6</accession>
<evidence type="ECO:0000256" key="1">
    <source>
        <dbReference type="SAM" id="Phobius"/>
    </source>
</evidence>
<reference evidence="3 4" key="1">
    <citation type="submission" date="2020-03" db="EMBL/GenBank/DDBJ databases">
        <title>Dissostichus mawsoni Genome sequencing and assembly.</title>
        <authorList>
            <person name="Park H."/>
        </authorList>
    </citation>
    <scope>NUCLEOTIDE SEQUENCE [LARGE SCALE GENOMIC DNA]</scope>
    <source>
        <strain evidence="3">DM0001</strain>
        <tissue evidence="3">Muscle</tissue>
    </source>
</reference>
<keyword evidence="1" id="KW-1133">Transmembrane helix</keyword>
<gene>
    <name evidence="3" type="ORF">F7725_007806</name>
</gene>
<protein>
    <submittedName>
        <fullName evidence="3">Uncharacterized protein</fullName>
    </submittedName>
</protein>